<evidence type="ECO:0000313" key="2">
    <source>
        <dbReference type="EMBL" id="PVU86971.1"/>
    </source>
</evidence>
<dbReference type="OrthoDB" id="2426603at2759"/>
<comment type="caution">
    <text evidence="2">The sequence shown here is derived from an EMBL/GenBank/DDBJ whole genome shotgun (WGS) entry which is preliminary data.</text>
</comment>
<name>A0A2T9Y3R6_9FUNG</name>
<keyword evidence="3" id="KW-1185">Reference proteome</keyword>
<feature type="region of interest" description="Disordered" evidence="1">
    <location>
        <begin position="138"/>
        <end position="170"/>
    </location>
</feature>
<organism evidence="2 3">
    <name type="scientific">Furculomyces boomerangus</name>
    <dbReference type="NCBI Taxonomy" id="61424"/>
    <lineage>
        <taxon>Eukaryota</taxon>
        <taxon>Fungi</taxon>
        <taxon>Fungi incertae sedis</taxon>
        <taxon>Zoopagomycota</taxon>
        <taxon>Kickxellomycotina</taxon>
        <taxon>Harpellomycetes</taxon>
        <taxon>Harpellales</taxon>
        <taxon>Harpellaceae</taxon>
        <taxon>Furculomyces</taxon>
    </lineage>
</organism>
<dbReference type="Proteomes" id="UP000245699">
    <property type="component" value="Unassembled WGS sequence"/>
</dbReference>
<reference evidence="2 3" key="1">
    <citation type="journal article" date="2018" name="MBio">
        <title>Comparative Genomics Reveals the Core Gene Toolbox for the Fungus-Insect Symbiosis.</title>
        <authorList>
            <person name="Wang Y."/>
            <person name="Stata M."/>
            <person name="Wang W."/>
            <person name="Stajich J.E."/>
            <person name="White M.M."/>
            <person name="Moncalvo J.M."/>
        </authorList>
    </citation>
    <scope>NUCLEOTIDE SEQUENCE [LARGE SCALE GENOMIC DNA]</scope>
    <source>
        <strain evidence="2 3">AUS-77-4</strain>
    </source>
</reference>
<evidence type="ECO:0000256" key="1">
    <source>
        <dbReference type="SAM" id="MobiDB-lite"/>
    </source>
</evidence>
<feature type="region of interest" description="Disordered" evidence="1">
    <location>
        <begin position="187"/>
        <end position="212"/>
    </location>
</feature>
<dbReference type="InterPro" id="IPR018555">
    <property type="entry name" value="C630.06c-like"/>
</dbReference>
<gene>
    <name evidence="2" type="ORF">BB559_006293</name>
</gene>
<dbReference type="Pfam" id="PF09428">
    <property type="entry name" value="DUF2011"/>
    <property type="match status" value="1"/>
</dbReference>
<accession>A0A2T9Y3R6</accession>
<protein>
    <submittedName>
        <fullName evidence="2">Uncharacterized protein</fullName>
    </submittedName>
</protein>
<proteinExistence type="predicted"/>
<evidence type="ECO:0000313" key="3">
    <source>
        <dbReference type="Proteomes" id="UP000245699"/>
    </source>
</evidence>
<dbReference type="EMBL" id="MBFT01000818">
    <property type="protein sequence ID" value="PVU86971.1"/>
    <property type="molecule type" value="Genomic_DNA"/>
</dbReference>
<sequence>MDHEMDMETENDKDILERYNSMFGGLIMNTDEEKVEKENDSEDESKDVEEYEFALFSGSGTLKVVTDTEKYLTAQREERESDYEIEESEERLVMLRNSVIGYERIVEESKVPWAKCFYPKRVIHVDSKNIIVGMSEEKESLKKRRKKRNVGKPQEKIQRGPKINPSSWGRIPKNVLRLALSGIKNNQENSDVFGNKPKNSSRYNQSNNRRKY</sequence>
<feature type="compositionally biased region" description="Low complexity" evidence="1">
    <location>
        <begin position="200"/>
        <end position="212"/>
    </location>
</feature>
<dbReference type="AlphaFoldDB" id="A0A2T9Y3R6"/>
<feature type="compositionally biased region" description="Basic residues" evidence="1">
    <location>
        <begin position="141"/>
        <end position="150"/>
    </location>
</feature>